<dbReference type="PANTHER" id="PTHR30386:SF17">
    <property type="entry name" value="ALKALINE PROTEASE SECRETION PROTEIN APRE"/>
    <property type="match status" value="1"/>
</dbReference>
<dbReference type="PRINTS" id="PR01490">
    <property type="entry name" value="RTXTOXIND"/>
</dbReference>
<evidence type="ECO:0000259" key="11">
    <source>
        <dbReference type="Pfam" id="PF00364"/>
    </source>
</evidence>
<keyword evidence="7" id="KW-1133">Transmembrane helix</keyword>
<feature type="domain" description="AprE-like beta-barrel" evidence="13">
    <location>
        <begin position="324"/>
        <end position="413"/>
    </location>
</feature>
<keyword evidence="3 9" id="KW-0813">Transport</keyword>
<keyword evidence="15" id="KW-1185">Reference proteome</keyword>
<feature type="coiled-coil region" evidence="10">
    <location>
        <begin position="146"/>
        <end position="187"/>
    </location>
</feature>
<feature type="domain" description="Lipoyl-binding" evidence="11">
    <location>
        <begin position="50"/>
        <end position="86"/>
    </location>
</feature>
<evidence type="ECO:0000256" key="1">
    <source>
        <dbReference type="ARBA" id="ARBA00004377"/>
    </source>
</evidence>
<gene>
    <name evidence="14" type="ORF">SAMN05444007_11633</name>
</gene>
<dbReference type="InterPro" id="IPR050739">
    <property type="entry name" value="MFP"/>
</dbReference>
<proteinExistence type="inferred from homology"/>
<dbReference type="Gene3D" id="2.40.50.100">
    <property type="match status" value="1"/>
</dbReference>
<sequence length="437" mass="48630">MSDRNPNKSFSASRPMLIGLLALILLLGGFGAWGVMANISGAVVASGRIVVDKNRQVIQHPDGGVVEEILVEEGAKVAEGDLLLQLDGNLLRSELTIIEGQLFELMARAGRLEAERDESTEITFGDELLEAAQTQPNVADLIEGQARLFEARNESIAKEVEQLRNRRVQLNNQVEGIDAQRAALDEQKSLISEELVGQQSLLDKGLAQASRVLGLRREDARLAGRLGELQAGRAEALERIAELEIEELKLRTQRREAAITRLRDLEYNLIELTERRRSLREQLSRLDIRAPIAGIVYDMKVGGRRSVIQAAEPVLFLVPQDRPLVIEAQVDTIHVDQVRQGQEVVVTFGAFDRRTTPELDGIVTKVSADAFVNERNGAAYYKVEVQLSEDELSKLPDELVLVPGMPVDSFIRTDERSPVAYLTRPLANYFRKAFRES</sequence>
<evidence type="ECO:0000256" key="10">
    <source>
        <dbReference type="SAM" id="Coils"/>
    </source>
</evidence>
<dbReference type="PANTHER" id="PTHR30386">
    <property type="entry name" value="MEMBRANE FUSION SUBUNIT OF EMRAB-TOLC MULTIDRUG EFFLUX PUMP"/>
    <property type="match status" value="1"/>
</dbReference>
<evidence type="ECO:0000256" key="4">
    <source>
        <dbReference type="ARBA" id="ARBA00022475"/>
    </source>
</evidence>
<evidence type="ECO:0000313" key="14">
    <source>
        <dbReference type="EMBL" id="SEK06518.1"/>
    </source>
</evidence>
<keyword evidence="10" id="KW-0175">Coiled coil</keyword>
<evidence type="ECO:0000256" key="8">
    <source>
        <dbReference type="ARBA" id="ARBA00023136"/>
    </source>
</evidence>
<organism evidence="14 15">
    <name type="scientific">Cribrihabitans marinus</name>
    <dbReference type="NCBI Taxonomy" id="1227549"/>
    <lineage>
        <taxon>Bacteria</taxon>
        <taxon>Pseudomonadati</taxon>
        <taxon>Pseudomonadota</taxon>
        <taxon>Alphaproteobacteria</taxon>
        <taxon>Rhodobacterales</taxon>
        <taxon>Paracoccaceae</taxon>
        <taxon>Cribrihabitans</taxon>
    </lineage>
</organism>
<evidence type="ECO:0000259" key="12">
    <source>
        <dbReference type="Pfam" id="PF25994"/>
    </source>
</evidence>
<dbReference type="OrthoDB" id="9810980at2"/>
<accession>A0A1H7DY68</accession>
<dbReference type="Pfam" id="PF00364">
    <property type="entry name" value="Biotin_lipoyl"/>
    <property type="match status" value="1"/>
</dbReference>
<evidence type="ECO:0000256" key="7">
    <source>
        <dbReference type="ARBA" id="ARBA00022989"/>
    </source>
</evidence>
<dbReference type="GO" id="GO:0005886">
    <property type="term" value="C:plasma membrane"/>
    <property type="evidence" value="ECO:0007669"/>
    <property type="project" value="UniProtKB-SubCell"/>
</dbReference>
<protein>
    <recommendedName>
        <fullName evidence="9">Membrane fusion protein (MFP) family protein</fullName>
    </recommendedName>
</protein>
<dbReference type="Pfam" id="PF26002">
    <property type="entry name" value="Beta-barrel_AprE"/>
    <property type="match status" value="1"/>
</dbReference>
<evidence type="ECO:0000256" key="3">
    <source>
        <dbReference type="ARBA" id="ARBA00022448"/>
    </source>
</evidence>
<dbReference type="InterPro" id="IPR058781">
    <property type="entry name" value="HH_AprE-like"/>
</dbReference>
<dbReference type="GO" id="GO:0015031">
    <property type="term" value="P:protein transport"/>
    <property type="evidence" value="ECO:0007669"/>
    <property type="project" value="InterPro"/>
</dbReference>
<dbReference type="STRING" id="1227549.SAMN05444007_11633"/>
<comment type="subcellular location">
    <subcellularLocation>
        <location evidence="1 9">Cell inner membrane</location>
        <topology evidence="1 9">Single-pass membrane protein</topology>
    </subcellularLocation>
</comment>
<dbReference type="Gene3D" id="2.40.30.170">
    <property type="match status" value="1"/>
</dbReference>
<keyword evidence="8" id="KW-0472">Membrane</keyword>
<dbReference type="NCBIfam" id="TIGR01843">
    <property type="entry name" value="type_I_hlyD"/>
    <property type="match status" value="1"/>
</dbReference>
<evidence type="ECO:0000256" key="2">
    <source>
        <dbReference type="ARBA" id="ARBA00009477"/>
    </source>
</evidence>
<feature type="domain" description="AprE-like long alpha-helical hairpin" evidence="12">
    <location>
        <begin position="92"/>
        <end position="282"/>
    </location>
</feature>
<name>A0A1H7DY68_9RHOB</name>
<dbReference type="InterPro" id="IPR058982">
    <property type="entry name" value="Beta-barrel_AprE"/>
</dbReference>
<keyword evidence="4 9" id="KW-1003">Cell membrane</keyword>
<dbReference type="InterPro" id="IPR000089">
    <property type="entry name" value="Biotin_lipoyl"/>
</dbReference>
<keyword evidence="6" id="KW-0812">Transmembrane</keyword>
<dbReference type="Pfam" id="PF25994">
    <property type="entry name" value="HH_AprE"/>
    <property type="match status" value="1"/>
</dbReference>
<evidence type="ECO:0000256" key="6">
    <source>
        <dbReference type="ARBA" id="ARBA00022692"/>
    </source>
</evidence>
<evidence type="ECO:0000313" key="15">
    <source>
        <dbReference type="Proteomes" id="UP000199379"/>
    </source>
</evidence>
<evidence type="ECO:0000256" key="9">
    <source>
        <dbReference type="RuleBase" id="RU365093"/>
    </source>
</evidence>
<reference evidence="14 15" key="1">
    <citation type="submission" date="2016-10" db="EMBL/GenBank/DDBJ databases">
        <authorList>
            <person name="de Groot N.N."/>
        </authorList>
    </citation>
    <scope>NUCLEOTIDE SEQUENCE [LARGE SCALE GENOMIC DNA]</scope>
    <source>
        <strain evidence="14 15">DSM 29340</strain>
    </source>
</reference>
<dbReference type="Proteomes" id="UP000199379">
    <property type="component" value="Unassembled WGS sequence"/>
</dbReference>
<keyword evidence="5 9" id="KW-0997">Cell inner membrane</keyword>
<dbReference type="EMBL" id="FNYD01000016">
    <property type="protein sequence ID" value="SEK06518.1"/>
    <property type="molecule type" value="Genomic_DNA"/>
</dbReference>
<dbReference type="AlphaFoldDB" id="A0A1H7DY68"/>
<feature type="coiled-coil region" evidence="10">
    <location>
        <begin position="226"/>
        <end position="289"/>
    </location>
</feature>
<comment type="similarity">
    <text evidence="2 9">Belongs to the membrane fusion protein (MFP) (TC 8.A.1) family.</text>
</comment>
<evidence type="ECO:0000256" key="5">
    <source>
        <dbReference type="ARBA" id="ARBA00022519"/>
    </source>
</evidence>
<dbReference type="InterPro" id="IPR010129">
    <property type="entry name" value="T1SS_HlyD"/>
</dbReference>
<evidence type="ECO:0000259" key="13">
    <source>
        <dbReference type="Pfam" id="PF26002"/>
    </source>
</evidence>